<dbReference type="PANTHER" id="PTHR30136">
    <property type="entry name" value="HELIX-TURN-HELIX TRANSCRIPTIONAL REGULATOR, ICLR FAMILY"/>
    <property type="match status" value="1"/>
</dbReference>
<name>A0A5C4LZ37_9PSEU</name>
<dbReference type="GO" id="GO:0045893">
    <property type="term" value="P:positive regulation of DNA-templated transcription"/>
    <property type="evidence" value="ECO:0007669"/>
    <property type="project" value="InterPro"/>
</dbReference>
<dbReference type="Gene3D" id="1.10.10.10">
    <property type="entry name" value="Winged helix-like DNA-binding domain superfamily/Winged helix DNA-binding domain"/>
    <property type="match status" value="1"/>
</dbReference>
<dbReference type="PANTHER" id="PTHR30136:SF34">
    <property type="entry name" value="TRANSCRIPTIONAL REGULATOR"/>
    <property type="match status" value="1"/>
</dbReference>
<dbReference type="InterPro" id="IPR036390">
    <property type="entry name" value="WH_DNA-bd_sf"/>
</dbReference>
<dbReference type="SMART" id="SM00346">
    <property type="entry name" value="HTH_ICLR"/>
    <property type="match status" value="1"/>
</dbReference>
<dbReference type="InterPro" id="IPR012794">
    <property type="entry name" value="PcaR_PcaU"/>
</dbReference>
<keyword evidence="1" id="KW-0805">Transcription regulation</keyword>
<dbReference type="GO" id="GO:0003677">
    <property type="term" value="F:DNA binding"/>
    <property type="evidence" value="ECO:0007669"/>
    <property type="project" value="UniProtKB-KW"/>
</dbReference>
<dbReference type="InterPro" id="IPR029016">
    <property type="entry name" value="GAF-like_dom_sf"/>
</dbReference>
<comment type="caution">
    <text evidence="6">The sequence shown here is derived from an EMBL/GenBank/DDBJ whole genome shotgun (WGS) entry which is preliminary data.</text>
</comment>
<dbReference type="Proteomes" id="UP000305546">
    <property type="component" value="Unassembled WGS sequence"/>
</dbReference>
<protein>
    <submittedName>
        <fullName evidence="6">Helix-turn-helix domain-containing protein</fullName>
    </submittedName>
</protein>
<feature type="domain" description="HTH iclR-type" evidence="4">
    <location>
        <begin position="14"/>
        <end position="74"/>
    </location>
</feature>
<keyword evidence="2" id="KW-0238">DNA-binding</keyword>
<feature type="domain" description="IclR-ED" evidence="5">
    <location>
        <begin position="75"/>
        <end position="258"/>
    </location>
</feature>
<dbReference type="Gene3D" id="3.30.450.40">
    <property type="match status" value="1"/>
</dbReference>
<dbReference type="Pfam" id="PF01614">
    <property type="entry name" value="IclR_C"/>
    <property type="match status" value="1"/>
</dbReference>
<sequence>MDLGDEGSGEADFVQALARGLEVIRAFDAERPAQSLSDVARVTGLSRAAVRRSLLTFQKLGYVRSEGTLFQLTPKVLELGHAYLRGLTTPQIAQPHLKDLMCEVQETTALSVLDGDDVVHIARIPTTGVITVSINVGSRFPAYATAMGRVLLAGLDADAFTEYLGRVSLEALTNRTVRDAEQLRQIVEAVAENGFCLADQELNRGLRAVAVPVRDRAGKVIAAANIAVSAGMRSLEEIRAMVPRLKHCAAAIERDLHLVEGP</sequence>
<evidence type="ECO:0000256" key="1">
    <source>
        <dbReference type="ARBA" id="ARBA00023015"/>
    </source>
</evidence>
<dbReference type="GO" id="GO:0045892">
    <property type="term" value="P:negative regulation of DNA-templated transcription"/>
    <property type="evidence" value="ECO:0007669"/>
    <property type="project" value="TreeGrafter"/>
</dbReference>
<dbReference type="InterPro" id="IPR036388">
    <property type="entry name" value="WH-like_DNA-bd_sf"/>
</dbReference>
<dbReference type="PROSITE" id="PS51077">
    <property type="entry name" value="HTH_ICLR"/>
    <property type="match status" value="1"/>
</dbReference>
<dbReference type="Pfam" id="PF09339">
    <property type="entry name" value="HTH_IclR"/>
    <property type="match status" value="1"/>
</dbReference>
<dbReference type="EMBL" id="VDFW01000012">
    <property type="protein sequence ID" value="TNC25064.1"/>
    <property type="molecule type" value="Genomic_DNA"/>
</dbReference>
<proteinExistence type="predicted"/>
<evidence type="ECO:0000256" key="2">
    <source>
        <dbReference type="ARBA" id="ARBA00023125"/>
    </source>
</evidence>
<accession>A0A5C4LZ37</accession>
<reference evidence="6 7" key="1">
    <citation type="submission" date="2019-06" db="EMBL/GenBank/DDBJ databases">
        <title>Amycolatopsis alkalitolerans sp. nov., isolated from Gastrodia elata Blume.</title>
        <authorList>
            <person name="Narsing Rao M.P."/>
            <person name="Li W.J."/>
        </authorList>
    </citation>
    <scope>NUCLEOTIDE SEQUENCE [LARGE SCALE GENOMIC DNA]</scope>
    <source>
        <strain evidence="6 7">SYSUP0005</strain>
    </source>
</reference>
<evidence type="ECO:0000313" key="7">
    <source>
        <dbReference type="Proteomes" id="UP000305546"/>
    </source>
</evidence>
<dbReference type="InterPro" id="IPR014757">
    <property type="entry name" value="Tscrpt_reg_IclR_C"/>
</dbReference>
<evidence type="ECO:0000259" key="4">
    <source>
        <dbReference type="PROSITE" id="PS51077"/>
    </source>
</evidence>
<keyword evidence="7" id="KW-1185">Reference proteome</keyword>
<dbReference type="RefSeq" id="WP_139097452.1">
    <property type="nucleotide sequence ID" value="NZ_VDFW01000012.1"/>
</dbReference>
<dbReference type="AlphaFoldDB" id="A0A5C4LZ37"/>
<dbReference type="PROSITE" id="PS51078">
    <property type="entry name" value="ICLR_ED"/>
    <property type="match status" value="1"/>
</dbReference>
<dbReference type="SUPFAM" id="SSF46785">
    <property type="entry name" value="Winged helix' DNA-binding domain"/>
    <property type="match status" value="1"/>
</dbReference>
<gene>
    <name evidence="6" type="ORF">FG385_15555</name>
</gene>
<keyword evidence="3" id="KW-0804">Transcription</keyword>
<dbReference type="InterPro" id="IPR050707">
    <property type="entry name" value="HTH_MetabolicPath_Reg"/>
</dbReference>
<evidence type="ECO:0000259" key="5">
    <source>
        <dbReference type="PROSITE" id="PS51078"/>
    </source>
</evidence>
<evidence type="ECO:0000256" key="3">
    <source>
        <dbReference type="ARBA" id="ARBA00023163"/>
    </source>
</evidence>
<dbReference type="GO" id="GO:0046278">
    <property type="term" value="P:3,4-dihydroxybenzoate metabolic process"/>
    <property type="evidence" value="ECO:0007669"/>
    <property type="project" value="InterPro"/>
</dbReference>
<dbReference type="OrthoDB" id="9807558at2"/>
<organism evidence="6 7">
    <name type="scientific">Amycolatopsis alkalitolerans</name>
    <dbReference type="NCBI Taxonomy" id="2547244"/>
    <lineage>
        <taxon>Bacteria</taxon>
        <taxon>Bacillati</taxon>
        <taxon>Actinomycetota</taxon>
        <taxon>Actinomycetes</taxon>
        <taxon>Pseudonocardiales</taxon>
        <taxon>Pseudonocardiaceae</taxon>
        <taxon>Amycolatopsis</taxon>
    </lineage>
</organism>
<evidence type="ECO:0000313" key="6">
    <source>
        <dbReference type="EMBL" id="TNC25064.1"/>
    </source>
</evidence>
<dbReference type="SUPFAM" id="SSF55781">
    <property type="entry name" value="GAF domain-like"/>
    <property type="match status" value="1"/>
</dbReference>
<dbReference type="InterPro" id="IPR005471">
    <property type="entry name" value="Tscrpt_reg_IclR_N"/>
</dbReference>
<dbReference type="NCBIfam" id="TIGR02431">
    <property type="entry name" value="pcaR_pcaU"/>
    <property type="match status" value="1"/>
</dbReference>
<dbReference type="GO" id="GO:0003700">
    <property type="term" value="F:DNA-binding transcription factor activity"/>
    <property type="evidence" value="ECO:0007669"/>
    <property type="project" value="TreeGrafter"/>
</dbReference>